<dbReference type="EMBL" id="CH954179">
    <property type="protein sequence ID" value="EDV56012.2"/>
    <property type="molecule type" value="Genomic_DNA"/>
</dbReference>
<dbReference type="AlphaFoldDB" id="B3NR23"/>
<reference evidence="1 2" key="2">
    <citation type="journal article" date="2008" name="Bioinformatics">
        <title>Assembly reconciliation.</title>
        <authorList>
            <person name="Zimin A.V."/>
            <person name="Smith D.R."/>
            <person name="Sutton G."/>
            <person name="Yorke J.A."/>
        </authorList>
    </citation>
    <scope>NUCLEOTIDE SEQUENCE [LARGE SCALE GENOMIC DNA]</scope>
    <source>
        <strain evidence="1 2">TSC#14021-0224.01</strain>
    </source>
</reference>
<protein>
    <submittedName>
        <fullName evidence="1">Uncharacterized protein</fullName>
    </submittedName>
</protein>
<dbReference type="OrthoDB" id="7844367at2759"/>
<gene>
    <name evidence="1" type="primary">Dere\GG22413</name>
    <name evidence="1" type="synonym">dere_GLEANR_7147</name>
    <name evidence="1" type="synonym">GG22413</name>
    <name evidence="1" type="ORF">Dere_GG22413</name>
</gene>
<reference evidence="1 2" key="1">
    <citation type="journal article" date="2007" name="Nature">
        <title>Evolution of genes and genomes on the Drosophila phylogeny.</title>
        <authorList>
            <consortium name="Drosophila 12 Genomes Consortium"/>
            <person name="Clark A.G."/>
            <person name="Eisen M.B."/>
            <person name="Smith D.R."/>
            <person name="Bergman C.M."/>
            <person name="Oliver B."/>
            <person name="Markow T.A."/>
            <person name="Kaufman T.C."/>
            <person name="Kellis M."/>
            <person name="Gelbart W."/>
            <person name="Iyer V.N."/>
            <person name="Pollard D.A."/>
            <person name="Sackton T.B."/>
            <person name="Larracuente A.M."/>
            <person name="Singh N.D."/>
            <person name="Abad J.P."/>
            <person name="Abt D.N."/>
            <person name="Adryan B."/>
            <person name="Aguade M."/>
            <person name="Akashi H."/>
            <person name="Anderson W.W."/>
            <person name="Aquadro C.F."/>
            <person name="Ardell D.H."/>
            <person name="Arguello R."/>
            <person name="Artieri C.G."/>
            <person name="Barbash D.A."/>
            <person name="Barker D."/>
            <person name="Barsanti P."/>
            <person name="Batterham P."/>
            <person name="Batzoglou S."/>
            <person name="Begun D."/>
            <person name="Bhutkar A."/>
            <person name="Blanco E."/>
            <person name="Bosak S.A."/>
            <person name="Bradley R.K."/>
            <person name="Brand A.D."/>
            <person name="Brent M.R."/>
            <person name="Brooks A.N."/>
            <person name="Brown R.H."/>
            <person name="Butlin R.K."/>
            <person name="Caggese C."/>
            <person name="Calvi B.R."/>
            <person name="Bernardo de Carvalho A."/>
            <person name="Caspi A."/>
            <person name="Castrezana S."/>
            <person name="Celniker S.E."/>
            <person name="Chang J.L."/>
            <person name="Chapple C."/>
            <person name="Chatterji S."/>
            <person name="Chinwalla A."/>
            <person name="Civetta A."/>
            <person name="Clifton S.W."/>
            <person name="Comeron J.M."/>
            <person name="Costello J.C."/>
            <person name="Coyne J.A."/>
            <person name="Daub J."/>
            <person name="David R.G."/>
            <person name="Delcher A.L."/>
            <person name="Delehaunty K."/>
            <person name="Do C.B."/>
            <person name="Ebling H."/>
            <person name="Edwards K."/>
            <person name="Eickbush T."/>
            <person name="Evans J.D."/>
            <person name="Filipski A."/>
            <person name="Findeiss S."/>
            <person name="Freyhult E."/>
            <person name="Fulton L."/>
            <person name="Fulton R."/>
            <person name="Garcia A.C."/>
            <person name="Gardiner A."/>
            <person name="Garfield D.A."/>
            <person name="Garvin B.E."/>
            <person name="Gibson G."/>
            <person name="Gilbert D."/>
            <person name="Gnerre S."/>
            <person name="Godfrey J."/>
            <person name="Good R."/>
            <person name="Gotea V."/>
            <person name="Gravely B."/>
            <person name="Greenberg A.J."/>
            <person name="Griffiths-Jones S."/>
            <person name="Gross S."/>
            <person name="Guigo R."/>
            <person name="Gustafson E.A."/>
            <person name="Haerty W."/>
            <person name="Hahn M.W."/>
            <person name="Halligan D.L."/>
            <person name="Halpern A.L."/>
            <person name="Halter G.M."/>
            <person name="Han M.V."/>
            <person name="Heger A."/>
            <person name="Hillier L."/>
            <person name="Hinrichs A.S."/>
            <person name="Holmes I."/>
            <person name="Hoskins R.A."/>
            <person name="Hubisz M.J."/>
            <person name="Hultmark D."/>
            <person name="Huntley M.A."/>
            <person name="Jaffe D.B."/>
            <person name="Jagadeeshan S."/>
            <person name="Jeck W.R."/>
            <person name="Johnson J."/>
            <person name="Jones C.D."/>
            <person name="Jordan W.C."/>
            <person name="Karpen G.H."/>
            <person name="Kataoka E."/>
            <person name="Keightley P.D."/>
            <person name="Kheradpour P."/>
            <person name="Kirkness E.F."/>
            <person name="Koerich L.B."/>
            <person name="Kristiansen K."/>
            <person name="Kudrna D."/>
            <person name="Kulathinal R.J."/>
            <person name="Kumar S."/>
            <person name="Kwok R."/>
            <person name="Lander E."/>
            <person name="Langley C.H."/>
            <person name="Lapoint R."/>
            <person name="Lazzaro B.P."/>
            <person name="Lee S.J."/>
            <person name="Levesque L."/>
            <person name="Li R."/>
            <person name="Lin C.F."/>
            <person name="Lin M.F."/>
            <person name="Lindblad-Toh K."/>
            <person name="Llopart A."/>
            <person name="Long M."/>
            <person name="Low L."/>
            <person name="Lozovsky E."/>
            <person name="Lu J."/>
            <person name="Luo M."/>
            <person name="Machado C.A."/>
            <person name="Makalowski W."/>
            <person name="Marzo M."/>
            <person name="Matsuda M."/>
            <person name="Matzkin L."/>
            <person name="McAllister B."/>
            <person name="McBride C.S."/>
            <person name="McKernan B."/>
            <person name="McKernan K."/>
            <person name="Mendez-Lago M."/>
            <person name="Minx P."/>
            <person name="Mollenhauer M.U."/>
            <person name="Montooth K."/>
            <person name="Mount S.M."/>
            <person name="Mu X."/>
            <person name="Myers E."/>
            <person name="Negre B."/>
            <person name="Newfeld S."/>
            <person name="Nielsen R."/>
            <person name="Noor M.A."/>
            <person name="O'Grady P."/>
            <person name="Pachter L."/>
            <person name="Papaceit M."/>
            <person name="Parisi M.J."/>
            <person name="Parisi M."/>
            <person name="Parts L."/>
            <person name="Pedersen J.S."/>
            <person name="Pesole G."/>
            <person name="Phillippy A.M."/>
            <person name="Ponting C.P."/>
            <person name="Pop M."/>
            <person name="Porcelli D."/>
            <person name="Powell J.R."/>
            <person name="Prohaska S."/>
            <person name="Pruitt K."/>
            <person name="Puig M."/>
            <person name="Quesneville H."/>
            <person name="Ram K.R."/>
            <person name="Rand D."/>
            <person name="Rasmussen M.D."/>
            <person name="Reed L.K."/>
            <person name="Reenan R."/>
            <person name="Reily A."/>
            <person name="Remington K.A."/>
            <person name="Rieger T.T."/>
            <person name="Ritchie M.G."/>
            <person name="Robin C."/>
            <person name="Rogers Y.H."/>
            <person name="Rohde C."/>
            <person name="Rozas J."/>
            <person name="Rubenfield M.J."/>
            <person name="Ruiz A."/>
            <person name="Russo S."/>
            <person name="Salzberg S.L."/>
            <person name="Sanchez-Gracia A."/>
            <person name="Saranga D.J."/>
            <person name="Sato H."/>
            <person name="Schaeffer S.W."/>
            <person name="Schatz M.C."/>
            <person name="Schlenke T."/>
            <person name="Schwartz R."/>
            <person name="Segarra C."/>
            <person name="Singh R.S."/>
            <person name="Sirot L."/>
            <person name="Sirota M."/>
            <person name="Sisneros N.B."/>
            <person name="Smith C.D."/>
            <person name="Smith T.F."/>
            <person name="Spieth J."/>
            <person name="Stage D.E."/>
            <person name="Stark A."/>
            <person name="Stephan W."/>
            <person name="Strausberg R.L."/>
            <person name="Strempel S."/>
            <person name="Sturgill D."/>
            <person name="Sutton G."/>
            <person name="Sutton G.G."/>
            <person name="Tao W."/>
            <person name="Teichmann S."/>
            <person name="Tobari Y.N."/>
            <person name="Tomimura Y."/>
            <person name="Tsolas J.M."/>
            <person name="Valente V.L."/>
            <person name="Venter E."/>
            <person name="Venter J.C."/>
            <person name="Vicario S."/>
            <person name="Vieira F.G."/>
            <person name="Vilella A.J."/>
            <person name="Villasante A."/>
            <person name="Walenz B."/>
            <person name="Wang J."/>
            <person name="Wasserman M."/>
            <person name="Watts T."/>
            <person name="Wilson D."/>
            <person name="Wilson R.K."/>
            <person name="Wing R.A."/>
            <person name="Wolfner M.F."/>
            <person name="Wong A."/>
            <person name="Wong G.K."/>
            <person name="Wu C.I."/>
            <person name="Wu G."/>
            <person name="Yamamoto D."/>
            <person name="Yang H.P."/>
            <person name="Yang S.P."/>
            <person name="Yorke J.A."/>
            <person name="Yoshida K."/>
            <person name="Zdobnov E."/>
            <person name="Zhang P."/>
            <person name="Zhang Y."/>
            <person name="Zimin A.V."/>
            <person name="Baldwin J."/>
            <person name="Abdouelleil A."/>
            <person name="Abdulkadir J."/>
            <person name="Abebe A."/>
            <person name="Abera B."/>
            <person name="Abreu J."/>
            <person name="Acer S.C."/>
            <person name="Aftuck L."/>
            <person name="Alexander A."/>
            <person name="An P."/>
            <person name="Anderson E."/>
            <person name="Anderson S."/>
            <person name="Arachi H."/>
            <person name="Azer M."/>
            <person name="Bachantsang P."/>
            <person name="Barry A."/>
            <person name="Bayul T."/>
            <person name="Berlin A."/>
            <person name="Bessette D."/>
            <person name="Bloom T."/>
            <person name="Blye J."/>
            <person name="Boguslavskiy L."/>
            <person name="Bonnet C."/>
            <person name="Boukhgalter B."/>
            <person name="Bourzgui I."/>
            <person name="Brown A."/>
            <person name="Cahill P."/>
            <person name="Channer S."/>
            <person name="Cheshatsang Y."/>
            <person name="Chuda L."/>
            <person name="Citroen M."/>
            <person name="Collymore A."/>
            <person name="Cooke P."/>
            <person name="Costello M."/>
            <person name="D'Aco K."/>
            <person name="Daza R."/>
            <person name="De Haan G."/>
            <person name="DeGray S."/>
            <person name="DeMaso C."/>
            <person name="Dhargay N."/>
            <person name="Dooley K."/>
            <person name="Dooley E."/>
            <person name="Doricent M."/>
            <person name="Dorje P."/>
            <person name="Dorjee K."/>
            <person name="Dupes A."/>
            <person name="Elong R."/>
            <person name="Falk J."/>
            <person name="Farina A."/>
            <person name="Faro S."/>
            <person name="Ferguson D."/>
            <person name="Fisher S."/>
            <person name="Foley C.D."/>
            <person name="Franke A."/>
            <person name="Friedrich D."/>
            <person name="Gadbois L."/>
            <person name="Gearin G."/>
            <person name="Gearin C.R."/>
            <person name="Giannoukos G."/>
            <person name="Goode T."/>
            <person name="Graham J."/>
            <person name="Grandbois E."/>
            <person name="Grewal S."/>
            <person name="Gyaltsen K."/>
            <person name="Hafez N."/>
            <person name="Hagos B."/>
            <person name="Hall J."/>
            <person name="Henson C."/>
            <person name="Hollinger A."/>
            <person name="Honan T."/>
            <person name="Huard M.D."/>
            <person name="Hughes L."/>
            <person name="Hurhula B."/>
            <person name="Husby M.E."/>
            <person name="Kamat A."/>
            <person name="Kanga B."/>
            <person name="Kashin S."/>
            <person name="Khazanovich D."/>
            <person name="Kisner P."/>
            <person name="Lance K."/>
            <person name="Lara M."/>
            <person name="Lee W."/>
            <person name="Lennon N."/>
            <person name="Letendre F."/>
            <person name="LeVine R."/>
            <person name="Lipovsky A."/>
            <person name="Liu X."/>
            <person name="Liu J."/>
            <person name="Liu S."/>
            <person name="Lokyitsang T."/>
            <person name="Lokyitsang Y."/>
            <person name="Lubonja R."/>
            <person name="Lui A."/>
            <person name="MacDonald P."/>
            <person name="Magnisalis V."/>
            <person name="Maru K."/>
            <person name="Matthews C."/>
            <person name="McCusker W."/>
            <person name="McDonough S."/>
            <person name="Mehta T."/>
            <person name="Meldrim J."/>
            <person name="Meneus L."/>
            <person name="Mihai O."/>
            <person name="Mihalev A."/>
            <person name="Mihova T."/>
            <person name="Mittelman R."/>
            <person name="Mlenga V."/>
            <person name="Montmayeur A."/>
            <person name="Mulrain L."/>
            <person name="Navidi A."/>
            <person name="Naylor J."/>
            <person name="Negash T."/>
            <person name="Nguyen T."/>
            <person name="Nguyen N."/>
            <person name="Nicol R."/>
            <person name="Norbu C."/>
            <person name="Norbu N."/>
            <person name="Novod N."/>
            <person name="O'Neill B."/>
            <person name="Osman S."/>
            <person name="Markiewicz E."/>
            <person name="Oyono O.L."/>
            <person name="Patti C."/>
            <person name="Phunkhang P."/>
            <person name="Pierre F."/>
            <person name="Priest M."/>
            <person name="Raghuraman S."/>
            <person name="Rege F."/>
            <person name="Reyes R."/>
            <person name="Rise C."/>
            <person name="Rogov P."/>
            <person name="Ross K."/>
            <person name="Ryan E."/>
            <person name="Settipalli S."/>
            <person name="Shea T."/>
            <person name="Sherpa N."/>
            <person name="Shi L."/>
            <person name="Shih D."/>
            <person name="Sparrow T."/>
            <person name="Spaulding J."/>
            <person name="Stalker J."/>
            <person name="Stange-Thomann N."/>
            <person name="Stavropoulos S."/>
            <person name="Stone C."/>
            <person name="Strader C."/>
            <person name="Tesfaye S."/>
            <person name="Thomson T."/>
            <person name="Thoulutsang Y."/>
            <person name="Thoulutsang D."/>
            <person name="Topham K."/>
            <person name="Topping I."/>
            <person name="Tsamla T."/>
            <person name="Vassiliev H."/>
            <person name="Vo A."/>
            <person name="Wangchuk T."/>
            <person name="Wangdi T."/>
            <person name="Weiand M."/>
            <person name="Wilkinson J."/>
            <person name="Wilson A."/>
            <person name="Yadav S."/>
            <person name="Young G."/>
            <person name="Yu Q."/>
            <person name="Zembek L."/>
            <person name="Zhong D."/>
            <person name="Zimmer A."/>
            <person name="Zwirko Z."/>
            <person name="Jaffe D.B."/>
            <person name="Alvarez P."/>
            <person name="Brockman W."/>
            <person name="Butler J."/>
            <person name="Chin C."/>
            <person name="Gnerre S."/>
            <person name="Grabherr M."/>
            <person name="Kleber M."/>
            <person name="Mauceli E."/>
            <person name="MacCallum I."/>
        </authorList>
    </citation>
    <scope>NUCLEOTIDE SEQUENCE [LARGE SCALE GENOMIC DNA]</scope>
    <source>
        <strain evidence="1 2">TSC#14021-0224.01</strain>
    </source>
</reference>
<name>B3NR23_DROER</name>
<dbReference type="Proteomes" id="UP000008711">
    <property type="component" value="Unassembled WGS sequence"/>
</dbReference>
<proteinExistence type="predicted"/>
<sequence>MNHLKFFYFIVARNRANMDDKLEKYWRRLFYMQPIAEPTPLDPEAIEYFGVFSINESPVATQKRWYIYYGLRSERLRVMERTRKKYGKKHVREIFQIATFSGVGFHKIVREYFCNLKWFTSRNILEAPLNSYYNDERLVKTVSDLHKKELKRIFDYIMIQHDWFKRYNDQKPPPAKH</sequence>
<organism evidence="1 2">
    <name type="scientific">Drosophila erecta</name>
    <name type="common">Fruit fly</name>
    <dbReference type="NCBI Taxonomy" id="7220"/>
    <lineage>
        <taxon>Eukaryota</taxon>
        <taxon>Metazoa</taxon>
        <taxon>Ecdysozoa</taxon>
        <taxon>Arthropoda</taxon>
        <taxon>Hexapoda</taxon>
        <taxon>Insecta</taxon>
        <taxon>Pterygota</taxon>
        <taxon>Neoptera</taxon>
        <taxon>Endopterygota</taxon>
        <taxon>Diptera</taxon>
        <taxon>Brachycera</taxon>
        <taxon>Muscomorpha</taxon>
        <taxon>Ephydroidea</taxon>
        <taxon>Drosophilidae</taxon>
        <taxon>Drosophila</taxon>
        <taxon>Sophophora</taxon>
    </lineage>
</organism>
<accession>B3NR23</accession>
<evidence type="ECO:0000313" key="1">
    <source>
        <dbReference type="EMBL" id="EDV56012.2"/>
    </source>
</evidence>
<dbReference type="KEGG" id="der:6549394"/>
<keyword evidence="2" id="KW-1185">Reference proteome</keyword>
<dbReference type="HOGENOM" id="CLU_1628761_0_0_1"/>
<evidence type="ECO:0000313" key="2">
    <source>
        <dbReference type="Proteomes" id="UP000008711"/>
    </source>
</evidence>